<reference evidence="2 3" key="1">
    <citation type="journal article" date="2012" name="J. Bacteriol.">
        <title>Complete genome sequence of strain 1860, a crenarchaeon of the genus pyrobaculum able to grow with various electron acceptors.</title>
        <authorList>
            <person name="Mardanov A.V."/>
            <person name="Gumerov V.M."/>
            <person name="Slobodkina G.B."/>
            <person name="Beletsky A.V."/>
            <person name="Bonch-Osmolovskaya E.A."/>
            <person name="Ravin N.V."/>
            <person name="Skryabin K.G."/>
        </authorList>
    </citation>
    <scope>NUCLEOTIDE SEQUENCE [LARGE SCALE GENOMIC DNA]</scope>
    <source>
        <strain evidence="2 3">1860</strain>
    </source>
</reference>
<dbReference type="GeneID" id="11594375"/>
<accession>G7VEY8</accession>
<evidence type="ECO:0000313" key="2">
    <source>
        <dbReference type="EMBL" id="AET34153.1"/>
    </source>
</evidence>
<dbReference type="eggNOG" id="arCOG11541">
    <property type="taxonomic scope" value="Archaea"/>
</dbReference>
<name>G7VEY8_9CREN</name>
<evidence type="ECO:0000256" key="1">
    <source>
        <dbReference type="SAM" id="MobiDB-lite"/>
    </source>
</evidence>
<proteinExistence type="predicted"/>
<dbReference type="AlphaFoldDB" id="G7VEY8"/>
<evidence type="ECO:0000313" key="3">
    <source>
        <dbReference type="Proteomes" id="UP000005867"/>
    </source>
</evidence>
<dbReference type="EMBL" id="CP003098">
    <property type="protein sequence ID" value="AET34153.1"/>
    <property type="molecule type" value="Genomic_DNA"/>
</dbReference>
<feature type="region of interest" description="Disordered" evidence="1">
    <location>
        <begin position="39"/>
        <end position="86"/>
    </location>
</feature>
<dbReference type="RefSeq" id="WP_014289978.1">
    <property type="nucleotide sequence ID" value="NC_016645.1"/>
</dbReference>
<dbReference type="BioCyc" id="PSP1104324:GJSN-2714-MONOMER"/>
<feature type="compositionally biased region" description="Pro residues" evidence="1">
    <location>
        <begin position="52"/>
        <end position="62"/>
    </location>
</feature>
<sequence>MTDPREICVRRPDLCGETQTLAREEARGTGTVDMAEYLRRILGGDGSRPQTPTSPAPAPREPPAGFETDAPEPGFTQNTPPPPPPAGWVLPIRQRVLFLNIYWLPVNEPYARLGDVVVVKSPQEVYLLRRVKRADRWTEPDYRFYIAGNVEKQLCAYGFILRGSIEHIAQLFRSGGYALVLGCDRRAVVKPPKREELYSIWRYEGYVVNASPARLAVIRLDDSKKARFAVEFFNKGCPVFSHYANQLLQLIGVPIQLTC</sequence>
<protein>
    <submittedName>
        <fullName evidence="2">Uncharacterized protein</fullName>
    </submittedName>
</protein>
<keyword evidence="3" id="KW-1185">Reference proteome</keyword>
<organism evidence="2 3">
    <name type="scientific">Pyrobaculum ferrireducens</name>
    <dbReference type="NCBI Taxonomy" id="1104324"/>
    <lineage>
        <taxon>Archaea</taxon>
        <taxon>Thermoproteota</taxon>
        <taxon>Thermoprotei</taxon>
        <taxon>Thermoproteales</taxon>
        <taxon>Thermoproteaceae</taxon>
        <taxon>Pyrobaculum</taxon>
    </lineage>
</organism>
<gene>
    <name evidence="2" type="ORF">P186_2777</name>
</gene>
<dbReference type="KEGG" id="pyr:P186_2777"/>
<dbReference type="STRING" id="1104324.P186_2777"/>
<dbReference type="Proteomes" id="UP000005867">
    <property type="component" value="Chromosome"/>
</dbReference>
<dbReference type="HOGENOM" id="CLU_1080178_0_0_2"/>
<dbReference type="OrthoDB" id="29803at2157"/>